<reference evidence="1 2" key="1">
    <citation type="journal article" date="2002" name="Int. J. Syst. Evol. Microbiol.">
        <title>Sphingopyxis witflariensis sp. nov., isolated from activated sludge.</title>
        <authorList>
            <person name="Kampfer P."/>
            <person name="Witzenberger R."/>
            <person name="Denner E.B."/>
            <person name="Busse H.J."/>
            <person name="Neef A."/>
        </authorList>
    </citation>
    <scope>NUCLEOTIDE SEQUENCE [LARGE SCALE GENOMIC DNA]</scope>
    <source>
        <strain evidence="1 2">DSM 14551</strain>
    </source>
</reference>
<evidence type="ECO:0000313" key="2">
    <source>
        <dbReference type="Proteomes" id="UP000197097"/>
    </source>
</evidence>
<dbReference type="EMBL" id="NISJ01000004">
    <property type="protein sequence ID" value="OWQ98006.1"/>
    <property type="molecule type" value="Genomic_DNA"/>
</dbReference>
<keyword evidence="2" id="KW-1185">Reference proteome</keyword>
<gene>
    <name evidence="1" type="ORF">CDQ91_10325</name>
</gene>
<proteinExistence type="predicted"/>
<organism evidence="1 2">
    <name type="scientific">Sphingopyxis witflariensis</name>
    <dbReference type="NCBI Taxonomy" id="173675"/>
    <lineage>
        <taxon>Bacteria</taxon>
        <taxon>Pseudomonadati</taxon>
        <taxon>Pseudomonadota</taxon>
        <taxon>Alphaproteobacteria</taxon>
        <taxon>Sphingomonadales</taxon>
        <taxon>Sphingomonadaceae</taxon>
        <taxon>Sphingopyxis</taxon>
    </lineage>
</organism>
<comment type="caution">
    <text evidence="1">The sequence shown here is derived from an EMBL/GenBank/DDBJ whole genome shotgun (WGS) entry which is preliminary data.</text>
</comment>
<dbReference type="RefSeq" id="WP_088472621.1">
    <property type="nucleotide sequence ID" value="NZ_NISJ01000004.1"/>
</dbReference>
<sequence>MELKEIGARVKCGTSGVIGQIVARTEWLWRSPEVAVARDGCDADGKPWDLMWLDEGRVSIVEDDD</sequence>
<dbReference type="Proteomes" id="UP000197097">
    <property type="component" value="Unassembled WGS sequence"/>
</dbReference>
<dbReference type="AlphaFoldDB" id="A0A246JZP3"/>
<evidence type="ECO:0000313" key="1">
    <source>
        <dbReference type="EMBL" id="OWQ98006.1"/>
    </source>
</evidence>
<protein>
    <submittedName>
        <fullName evidence="1">Uncharacterized protein</fullName>
    </submittedName>
</protein>
<name>A0A246JZP3_9SPHN</name>
<accession>A0A246JZP3</accession>